<feature type="domain" description="NYN" evidence="1">
    <location>
        <begin position="4"/>
        <end position="155"/>
    </location>
</feature>
<evidence type="ECO:0000259" key="1">
    <source>
        <dbReference type="Pfam" id="PF01936"/>
    </source>
</evidence>
<organism evidence="2 3">
    <name type="scientific">Nesterenkonia flava</name>
    <dbReference type="NCBI Taxonomy" id="469799"/>
    <lineage>
        <taxon>Bacteria</taxon>
        <taxon>Bacillati</taxon>
        <taxon>Actinomycetota</taxon>
        <taxon>Actinomycetes</taxon>
        <taxon>Micrococcales</taxon>
        <taxon>Micrococcaceae</taxon>
        <taxon>Nesterenkonia</taxon>
    </lineage>
</organism>
<dbReference type="Pfam" id="PF01936">
    <property type="entry name" value="NYN"/>
    <property type="match status" value="1"/>
</dbReference>
<name>A0ABU1FWQ7_9MICC</name>
<evidence type="ECO:0000313" key="2">
    <source>
        <dbReference type="EMBL" id="MDR5713119.1"/>
    </source>
</evidence>
<dbReference type="Gene3D" id="3.40.50.1010">
    <property type="entry name" value="5'-nuclease"/>
    <property type="match status" value="1"/>
</dbReference>
<gene>
    <name evidence="2" type="ORF">RH857_13430</name>
</gene>
<keyword evidence="3" id="KW-1185">Reference proteome</keyword>
<comment type="caution">
    <text evidence="2">The sequence shown here is derived from an EMBL/GenBank/DDBJ whole genome shotgun (WGS) entry which is preliminary data.</text>
</comment>
<reference evidence="3" key="1">
    <citation type="submission" date="2023-07" db="EMBL/GenBank/DDBJ databases">
        <title>Description of three actinobacteria isolated from air of manufacturing shop in a pharmaceutical factory.</title>
        <authorList>
            <person name="Zhang D.-F."/>
        </authorList>
    </citation>
    <scope>NUCLEOTIDE SEQUENCE [LARGE SCALE GENOMIC DNA]</scope>
    <source>
        <strain evidence="3">CCTCC AB 207010</strain>
    </source>
</reference>
<accession>A0ABU1FWQ7</accession>
<dbReference type="InterPro" id="IPR021139">
    <property type="entry name" value="NYN"/>
</dbReference>
<dbReference type="RefSeq" id="WP_310538483.1">
    <property type="nucleotide sequence ID" value="NZ_BAAAOC010000056.1"/>
</dbReference>
<sequence length="203" mass="23119">MADRVVLFVDYQNVYMRARDAFAERWADYTVGQIDPVKLGEHLVKASPYERELTGVRIYRGQPDSSKDPKGYGAARRQRAAWEKDDRVTVLARPLRYPFGWPESREIGQKPEEKGVDVALAIDFAAMAVRKQFDVGILFSADTDLKPALEFVSAEDVPARAEVAAWAPEQGPKRRLRIDRNIFCHWLGYKTFHAVSDPVNYTS</sequence>
<evidence type="ECO:0000313" key="3">
    <source>
        <dbReference type="Proteomes" id="UP001260872"/>
    </source>
</evidence>
<dbReference type="EMBL" id="JAVKGT010000064">
    <property type="protein sequence ID" value="MDR5713119.1"/>
    <property type="molecule type" value="Genomic_DNA"/>
</dbReference>
<proteinExistence type="predicted"/>
<dbReference type="Proteomes" id="UP001260872">
    <property type="component" value="Unassembled WGS sequence"/>
</dbReference>
<protein>
    <submittedName>
        <fullName evidence="2">NYN domain-containing protein</fullName>
    </submittedName>
</protein>